<comment type="similarity">
    <text evidence="2">Belongs to the bZIP family. ATF subfamily.</text>
</comment>
<feature type="compositionally biased region" description="Low complexity" evidence="8">
    <location>
        <begin position="212"/>
        <end position="224"/>
    </location>
</feature>
<dbReference type="GO" id="GO:0005634">
    <property type="term" value="C:nucleus"/>
    <property type="evidence" value="ECO:0007669"/>
    <property type="project" value="UniProtKB-SubCell"/>
</dbReference>
<evidence type="ECO:0000256" key="2">
    <source>
        <dbReference type="ARBA" id="ARBA00009050"/>
    </source>
</evidence>
<protein>
    <recommendedName>
        <fullName evidence="13">BZIP domain-containing protein</fullName>
    </recommendedName>
</protein>
<dbReference type="SUPFAM" id="SSF57959">
    <property type="entry name" value="Leucine zipper domain"/>
    <property type="match status" value="1"/>
</dbReference>
<feature type="compositionally biased region" description="Basic residues" evidence="8">
    <location>
        <begin position="462"/>
        <end position="473"/>
    </location>
</feature>
<comment type="subcellular location">
    <subcellularLocation>
        <location evidence="1">Nucleus</location>
    </subcellularLocation>
</comment>
<dbReference type="GO" id="GO:0003700">
    <property type="term" value="F:DNA-binding transcription factor activity"/>
    <property type="evidence" value="ECO:0007669"/>
    <property type="project" value="InterPro"/>
</dbReference>
<evidence type="ECO:0000256" key="3">
    <source>
        <dbReference type="ARBA" id="ARBA00023015"/>
    </source>
</evidence>
<dbReference type="EMBL" id="WNWW01000386">
    <property type="protein sequence ID" value="KAF3425434.1"/>
    <property type="molecule type" value="Genomic_DNA"/>
</dbReference>
<name>A0A833RAW8_9HYME</name>
<dbReference type="AlphaFoldDB" id="A0A833RAW8"/>
<evidence type="ECO:0000313" key="11">
    <source>
        <dbReference type="EMBL" id="KAF3425434.1"/>
    </source>
</evidence>
<accession>A0A833RAW8</accession>
<keyword evidence="6" id="KW-0804">Transcription</keyword>
<keyword evidence="4" id="KW-0238">DNA-binding</keyword>
<evidence type="ECO:0000313" key="12">
    <source>
        <dbReference type="Proteomes" id="UP000655588"/>
    </source>
</evidence>
<feature type="compositionally biased region" description="Basic and acidic residues" evidence="8">
    <location>
        <begin position="184"/>
        <end position="205"/>
    </location>
</feature>
<keyword evidence="7" id="KW-0539">Nucleus</keyword>
<feature type="compositionally biased region" description="Basic and acidic residues" evidence="8">
    <location>
        <begin position="245"/>
        <end position="275"/>
    </location>
</feature>
<dbReference type="Gene3D" id="1.20.5.170">
    <property type="match status" value="1"/>
</dbReference>
<feature type="compositionally biased region" description="Basic and acidic residues" evidence="8">
    <location>
        <begin position="310"/>
        <end position="324"/>
    </location>
</feature>
<sequence length="586" mass="66812">MSEAKRVPLQTLEFPESLGYATKKEKKGEKGKQLAPSFRFTLTLPESNEKACPEFNYAQLLKAAEGTSTMGKKRHKYDDYVDLGAGYDENDSFIDNTDAYDEIVPEEMTTAHGGFYINCGALEFTSADQHGLVHNNNNNNQSNDDESSESSEEDTEDVDSPKRSEKRNISSSDEDDTEDIIGDQPRKKQKIDENGEKKQTHENIIKKKKRQQNSQDQQNFQQDGDLNRRKEKGETTDAEVSEDQEDKKKSDKIDTQKSKNAPDKKFDIKRFEKKTSNTNGFDNKKLELKKLGGKDSNIDDAIESVVNAARVEDESSRDTTDSGKSRCIGTESECDDIDKEEAPLPESLPENVVEIVNKLKTCAENSKEGKTKFFNVTVNTLLLREVEGPPEDVESSDDEEICEDIDKPKIPKKQFPWTVEAKLLHENTDIKNDKKLEDKDVDLANKTEKKDKKRERCAEGKHKSHDVKKKKKDQKVLDKQEGSRGDRKEGGKRGRKPGRKASDKTDMKAKLERSRQSARECRARKKLRYQYLEELVADREKAVLALRRELEMYRQWGQELDAGRVPEGLQAMLEELGSLKREKVVN</sequence>
<organism evidence="11 12">
    <name type="scientific">Frieseomelitta varia</name>
    <dbReference type="NCBI Taxonomy" id="561572"/>
    <lineage>
        <taxon>Eukaryota</taxon>
        <taxon>Metazoa</taxon>
        <taxon>Ecdysozoa</taxon>
        <taxon>Arthropoda</taxon>
        <taxon>Hexapoda</taxon>
        <taxon>Insecta</taxon>
        <taxon>Pterygota</taxon>
        <taxon>Neoptera</taxon>
        <taxon>Endopterygota</taxon>
        <taxon>Hymenoptera</taxon>
        <taxon>Apocrita</taxon>
        <taxon>Aculeata</taxon>
        <taxon>Apoidea</taxon>
        <taxon>Anthophila</taxon>
        <taxon>Apidae</taxon>
        <taxon>Frieseomelitta</taxon>
    </lineage>
</organism>
<evidence type="ECO:0000256" key="1">
    <source>
        <dbReference type="ARBA" id="ARBA00004123"/>
    </source>
</evidence>
<feature type="domain" description="BZIP" evidence="9">
    <location>
        <begin position="508"/>
        <end position="556"/>
    </location>
</feature>
<feature type="region of interest" description="Disordered" evidence="8">
    <location>
        <begin position="426"/>
        <end position="519"/>
    </location>
</feature>
<evidence type="ECO:0000256" key="8">
    <source>
        <dbReference type="SAM" id="MobiDB-lite"/>
    </source>
</evidence>
<dbReference type="GO" id="GO:0003677">
    <property type="term" value="F:DNA binding"/>
    <property type="evidence" value="ECO:0007669"/>
    <property type="project" value="UniProtKB-KW"/>
</dbReference>
<feature type="region of interest" description="Disordered" evidence="8">
    <location>
        <begin position="131"/>
        <end position="284"/>
    </location>
</feature>
<feature type="region of interest" description="Disordered" evidence="8">
    <location>
        <begin position="387"/>
        <end position="407"/>
    </location>
</feature>
<dbReference type="Pfam" id="PF07716">
    <property type="entry name" value="bZIP_2"/>
    <property type="match status" value="1"/>
</dbReference>
<feature type="compositionally biased region" description="Basic and acidic residues" evidence="8">
    <location>
        <begin position="500"/>
        <end position="519"/>
    </location>
</feature>
<dbReference type="CDD" id="cd14709">
    <property type="entry name" value="bZIP_CREBL2"/>
    <property type="match status" value="1"/>
</dbReference>
<dbReference type="InterPro" id="IPR046347">
    <property type="entry name" value="bZIP_sf"/>
</dbReference>
<feature type="compositionally biased region" description="Acidic residues" evidence="8">
    <location>
        <begin position="388"/>
        <end position="403"/>
    </location>
</feature>
<feature type="domain" description="Hpc2-related" evidence="10">
    <location>
        <begin position="72"/>
        <end position="123"/>
    </location>
</feature>
<keyword evidence="3" id="KW-0805">Transcription regulation</keyword>
<dbReference type="PANTHER" id="PTHR21051:SF4">
    <property type="entry name" value="CAMP-RESPONSIVE ELEMENT-BINDING PROTEIN-LIKE 2"/>
    <property type="match status" value="1"/>
</dbReference>
<feature type="compositionally biased region" description="Basic and acidic residues" evidence="8">
    <location>
        <begin position="474"/>
        <end position="492"/>
    </location>
</feature>
<evidence type="ECO:0000256" key="5">
    <source>
        <dbReference type="ARBA" id="ARBA00023159"/>
    </source>
</evidence>
<feature type="compositionally biased region" description="Acidic residues" evidence="8">
    <location>
        <begin position="143"/>
        <end position="158"/>
    </location>
</feature>
<feature type="compositionally biased region" description="Basic and acidic residues" evidence="8">
    <location>
        <begin position="159"/>
        <end position="168"/>
    </location>
</feature>
<reference evidence="11" key="1">
    <citation type="submission" date="2019-11" db="EMBL/GenBank/DDBJ databases">
        <title>The nuclear and mitochondrial genomes of Frieseomelitta varia - a highly eusocial stingless bee (Meliponini) with a permanently sterile worker caste.</title>
        <authorList>
            <person name="Freitas F.C.P."/>
            <person name="Lourenco A.P."/>
            <person name="Nunes F.M.F."/>
            <person name="Paschoal A.R."/>
            <person name="Abreu F.C.P."/>
            <person name="Barbin F.O."/>
            <person name="Bataglia L."/>
            <person name="Cardoso-Junior C.A.M."/>
            <person name="Cervoni M.S."/>
            <person name="Silva S.R."/>
            <person name="Dalarmi F."/>
            <person name="Del Lama M.A."/>
            <person name="Depintor T.S."/>
            <person name="Ferreira K.M."/>
            <person name="Goria P.S."/>
            <person name="Jaskot M.C."/>
            <person name="Lago D.C."/>
            <person name="Luna-Lucena D."/>
            <person name="Moda L.M."/>
            <person name="Nascimento L."/>
            <person name="Pedrino M."/>
            <person name="Rabico F.O."/>
            <person name="Sanches F.C."/>
            <person name="Santos D.E."/>
            <person name="Santos C.G."/>
            <person name="Vieira J."/>
            <person name="Lopes T.F."/>
            <person name="Barchuk A.R."/>
            <person name="Hartfelder K."/>
            <person name="Simoes Z.L.P."/>
            <person name="Bitondi M.M.G."/>
            <person name="Pinheiro D.G."/>
        </authorList>
    </citation>
    <scope>NUCLEOTIDE SEQUENCE</scope>
    <source>
        <strain evidence="11">USP_RPSP 00005682</strain>
        <tissue evidence="11">Whole individual</tissue>
    </source>
</reference>
<feature type="compositionally biased region" description="Basic and acidic residues" evidence="8">
    <location>
        <begin position="426"/>
        <end position="461"/>
    </location>
</feature>
<dbReference type="InterPro" id="IPR039250">
    <property type="entry name" value="CREBL2/REPTOR-BP"/>
</dbReference>
<dbReference type="InterPro" id="IPR014840">
    <property type="entry name" value="HRD"/>
</dbReference>
<evidence type="ECO:0000259" key="9">
    <source>
        <dbReference type="Pfam" id="PF07716"/>
    </source>
</evidence>
<dbReference type="Pfam" id="PF08729">
    <property type="entry name" value="HUN"/>
    <property type="match status" value="1"/>
</dbReference>
<dbReference type="PANTHER" id="PTHR21051">
    <property type="entry name" value="CAMP-RESPONSIVE ELEMENT-BINDING PROTEIN-LIKE 2"/>
    <property type="match status" value="1"/>
</dbReference>
<feature type="compositionally biased region" description="Basic and acidic residues" evidence="8">
    <location>
        <begin position="225"/>
        <end position="235"/>
    </location>
</feature>
<gene>
    <name evidence="11" type="ORF">E2986_11140</name>
</gene>
<keyword evidence="12" id="KW-1185">Reference proteome</keyword>
<feature type="compositionally biased region" description="Acidic residues" evidence="8">
    <location>
        <begin position="172"/>
        <end position="181"/>
    </location>
</feature>
<evidence type="ECO:0000256" key="7">
    <source>
        <dbReference type="ARBA" id="ARBA00023242"/>
    </source>
</evidence>
<evidence type="ECO:0000259" key="10">
    <source>
        <dbReference type="Pfam" id="PF08729"/>
    </source>
</evidence>
<evidence type="ECO:0000256" key="4">
    <source>
        <dbReference type="ARBA" id="ARBA00023125"/>
    </source>
</evidence>
<dbReference type="InterPro" id="IPR004827">
    <property type="entry name" value="bZIP"/>
</dbReference>
<proteinExistence type="inferred from homology"/>
<evidence type="ECO:0000256" key="6">
    <source>
        <dbReference type="ARBA" id="ARBA00023163"/>
    </source>
</evidence>
<dbReference type="Proteomes" id="UP000655588">
    <property type="component" value="Unassembled WGS sequence"/>
</dbReference>
<keyword evidence="5" id="KW-0010">Activator</keyword>
<feature type="region of interest" description="Disordered" evidence="8">
    <location>
        <begin position="309"/>
        <end position="348"/>
    </location>
</feature>
<evidence type="ECO:0008006" key="13">
    <source>
        <dbReference type="Google" id="ProtNLM"/>
    </source>
</evidence>
<comment type="caution">
    <text evidence="11">The sequence shown here is derived from an EMBL/GenBank/DDBJ whole genome shotgun (WGS) entry which is preliminary data.</text>
</comment>